<comment type="caution">
    <text evidence="1">The sequence shown here is derived from an EMBL/GenBank/DDBJ whole genome shotgun (WGS) entry which is preliminary data.</text>
</comment>
<proteinExistence type="predicted"/>
<dbReference type="AlphaFoldDB" id="A0A8X6R714"/>
<gene>
    <name evidence="1" type="primary">NCL1_44931</name>
    <name evidence="1" type="ORF">TNCV_3820191</name>
</gene>
<name>A0A8X6R714_TRICX</name>
<dbReference type="Proteomes" id="UP000887159">
    <property type="component" value="Unassembled WGS sequence"/>
</dbReference>
<protein>
    <submittedName>
        <fullName evidence="1">Uncharacterized protein</fullName>
    </submittedName>
</protein>
<evidence type="ECO:0000313" key="1">
    <source>
        <dbReference type="EMBL" id="GFX87289.1"/>
    </source>
</evidence>
<evidence type="ECO:0000313" key="2">
    <source>
        <dbReference type="Proteomes" id="UP000887159"/>
    </source>
</evidence>
<sequence length="142" mass="16544">MYKGGAIKILIEKGGASIESLRSTDLIDYEDGQEELDSLRSDKIYAGIQISKKSEKHFPEIDTNSERNLGFRKQLLLCISGYRYVHKQLTNRPSSQKLITYFMVSINKSIEIVSSSDENYFQLIHHRKMRDLDYDEYQRISI</sequence>
<dbReference type="EMBL" id="BMAU01021032">
    <property type="protein sequence ID" value="GFX87289.1"/>
    <property type="molecule type" value="Genomic_DNA"/>
</dbReference>
<keyword evidence="2" id="KW-1185">Reference proteome</keyword>
<reference evidence="1" key="1">
    <citation type="submission" date="2020-08" db="EMBL/GenBank/DDBJ databases">
        <title>Multicomponent nature underlies the extraordinary mechanical properties of spider dragline silk.</title>
        <authorList>
            <person name="Kono N."/>
            <person name="Nakamura H."/>
            <person name="Mori M."/>
            <person name="Yoshida Y."/>
            <person name="Ohtoshi R."/>
            <person name="Malay A.D."/>
            <person name="Moran D.A.P."/>
            <person name="Tomita M."/>
            <person name="Numata K."/>
            <person name="Arakawa K."/>
        </authorList>
    </citation>
    <scope>NUCLEOTIDE SEQUENCE</scope>
</reference>
<accession>A0A8X6R714</accession>
<organism evidence="1 2">
    <name type="scientific">Trichonephila clavipes</name>
    <name type="common">Golden silk orbweaver</name>
    <name type="synonym">Nephila clavipes</name>
    <dbReference type="NCBI Taxonomy" id="2585209"/>
    <lineage>
        <taxon>Eukaryota</taxon>
        <taxon>Metazoa</taxon>
        <taxon>Ecdysozoa</taxon>
        <taxon>Arthropoda</taxon>
        <taxon>Chelicerata</taxon>
        <taxon>Arachnida</taxon>
        <taxon>Araneae</taxon>
        <taxon>Araneomorphae</taxon>
        <taxon>Entelegynae</taxon>
        <taxon>Araneoidea</taxon>
        <taxon>Nephilidae</taxon>
        <taxon>Trichonephila</taxon>
    </lineage>
</organism>